<accession>A0A1Q2D339</accession>
<dbReference type="SUPFAM" id="SSF52540">
    <property type="entry name" value="P-loop containing nucleoside triphosphate hydrolases"/>
    <property type="match status" value="2"/>
</dbReference>
<dbReference type="EMBL" id="CP019609">
    <property type="protein sequence ID" value="AQP52767.1"/>
    <property type="molecule type" value="Genomic_DNA"/>
</dbReference>
<dbReference type="InterPro" id="IPR027417">
    <property type="entry name" value="P-loop_NTPase"/>
</dbReference>
<comment type="subcellular location">
    <subcellularLocation>
        <location evidence="1">Cell membrane</location>
        <topology evidence="1">Peripheral membrane protein</topology>
    </subcellularLocation>
</comment>
<keyword evidence="7" id="KW-1278">Translocase</keyword>
<protein>
    <submittedName>
        <fullName evidence="9">Cobalt ABC transporter ATP-binding protein</fullName>
    </submittedName>
</protein>
<gene>
    <name evidence="9" type="ORF">BW732_00070</name>
</gene>
<keyword evidence="5" id="KW-0547">Nucleotide-binding</keyword>
<evidence type="ECO:0000313" key="9">
    <source>
        <dbReference type="EMBL" id="AQP52767.1"/>
    </source>
</evidence>
<evidence type="ECO:0000256" key="3">
    <source>
        <dbReference type="ARBA" id="ARBA00022448"/>
    </source>
</evidence>
<evidence type="ECO:0000256" key="4">
    <source>
        <dbReference type="ARBA" id="ARBA00022475"/>
    </source>
</evidence>
<dbReference type="GO" id="GO:0043190">
    <property type="term" value="C:ATP-binding cassette (ABC) transporter complex"/>
    <property type="evidence" value="ECO:0007669"/>
    <property type="project" value="TreeGrafter"/>
</dbReference>
<keyword evidence="4" id="KW-1003">Cell membrane</keyword>
<dbReference type="AlphaFoldDB" id="A0A1Q2D339"/>
<name>A0A1Q2D339_9ENTE</name>
<dbReference type="PANTHER" id="PTHR43553:SF27">
    <property type="entry name" value="ENERGY-COUPLING FACTOR TRANSPORTER ATP-BINDING PROTEIN ECFA2"/>
    <property type="match status" value="1"/>
</dbReference>
<keyword evidence="6 9" id="KW-0067">ATP-binding</keyword>
<reference evidence="9 10" key="1">
    <citation type="journal article" date="2010" name="Int. J. Syst. Evol. Microbiol.">
        <title>Vagococcus penaei sp. nov., isolated from spoilage microbiota of cooked shrimp (Penaeus vannamei).</title>
        <authorList>
            <person name="Jaffres E."/>
            <person name="Prevost H."/>
            <person name="Rossero A."/>
            <person name="Joffraud J.J."/>
            <person name="Dousset X."/>
        </authorList>
    </citation>
    <scope>NUCLEOTIDE SEQUENCE [LARGE SCALE GENOMIC DNA]</scope>
    <source>
        <strain evidence="9 10">CD276</strain>
    </source>
</reference>
<sequence length="453" mass="51658">MIAIKINQLSFVRGQREIFSKFNAEFEKGTFNLVTGDSGSGKSTLFRLIAGFAQLDYEGEILIKGKCYRHASMQEKAQQIGMLFQNPGQQFTMKTLERELIFALENIGIIGDEQKQRIENALLLGATSELLYREITTLSGGEKQRAALTVLLAMEPEILLLDEPFASIDPTSRQKLIQTLAELRDLGKTIILSDHELTGYSQFVNCYWELTGHHLIEHPLTYLSNEKKNLSLYQTKVTTNSLPILTFKEITIKRGKRKLLDCSKFRIKQGITILTGNNGVGKTTLLRSIAQLRRYQGTMYYHGKKLRKNRRLYQSLSLAVQESEKQFVALTLREELAFNNSHMSQVQEKQLDALKTLGLLDKLDSSLFHLSEGQKKMIQLISLLSLDLSCLLLDEPFAGLDEKACQYFIKWMQEKDTKQSFIIVSHRLEPLSSVSHHHIHLEDQQLIDMGVMI</sequence>
<evidence type="ECO:0000256" key="6">
    <source>
        <dbReference type="ARBA" id="ARBA00022840"/>
    </source>
</evidence>
<organism evidence="9 10">
    <name type="scientific">Vagococcus penaei</name>
    <dbReference type="NCBI Taxonomy" id="633807"/>
    <lineage>
        <taxon>Bacteria</taxon>
        <taxon>Bacillati</taxon>
        <taxon>Bacillota</taxon>
        <taxon>Bacilli</taxon>
        <taxon>Lactobacillales</taxon>
        <taxon>Enterococcaceae</taxon>
        <taxon>Vagococcus</taxon>
    </lineage>
</organism>
<evidence type="ECO:0000313" key="10">
    <source>
        <dbReference type="Proteomes" id="UP000188246"/>
    </source>
</evidence>
<evidence type="ECO:0000256" key="5">
    <source>
        <dbReference type="ARBA" id="ARBA00022741"/>
    </source>
</evidence>
<evidence type="ECO:0000256" key="1">
    <source>
        <dbReference type="ARBA" id="ARBA00004202"/>
    </source>
</evidence>
<dbReference type="PROSITE" id="PS50893">
    <property type="entry name" value="ABC_TRANSPORTER_2"/>
    <property type="match status" value="2"/>
</dbReference>
<keyword evidence="3" id="KW-0813">Transport</keyword>
<proteinExistence type="inferred from homology"/>
<evidence type="ECO:0000256" key="8">
    <source>
        <dbReference type="ARBA" id="ARBA00023136"/>
    </source>
</evidence>
<dbReference type="InterPro" id="IPR015856">
    <property type="entry name" value="ABC_transpr_CbiO/EcfA_su"/>
</dbReference>
<dbReference type="GO" id="GO:0005524">
    <property type="term" value="F:ATP binding"/>
    <property type="evidence" value="ECO:0007669"/>
    <property type="project" value="UniProtKB-KW"/>
</dbReference>
<dbReference type="CDD" id="cd03225">
    <property type="entry name" value="ABC_cobalt_CbiO_domain1"/>
    <property type="match status" value="1"/>
</dbReference>
<keyword evidence="8" id="KW-0472">Membrane</keyword>
<dbReference type="InterPro" id="IPR003593">
    <property type="entry name" value="AAA+_ATPase"/>
</dbReference>
<dbReference type="Pfam" id="PF00005">
    <property type="entry name" value="ABC_tran"/>
    <property type="match status" value="2"/>
</dbReference>
<dbReference type="RefSeq" id="WP_077274871.1">
    <property type="nucleotide sequence ID" value="NZ_CP019609.1"/>
</dbReference>
<dbReference type="SMART" id="SM00382">
    <property type="entry name" value="AAA"/>
    <property type="match status" value="2"/>
</dbReference>
<dbReference type="KEGG" id="vpi:BW732_00070"/>
<dbReference type="Proteomes" id="UP000188246">
    <property type="component" value="Chromosome"/>
</dbReference>
<dbReference type="InterPro" id="IPR050095">
    <property type="entry name" value="ECF_ABC_transporter_ATP-bd"/>
</dbReference>
<dbReference type="PANTHER" id="PTHR43553">
    <property type="entry name" value="HEAVY METAL TRANSPORTER"/>
    <property type="match status" value="1"/>
</dbReference>
<dbReference type="STRING" id="633807.BW732_00070"/>
<evidence type="ECO:0000256" key="2">
    <source>
        <dbReference type="ARBA" id="ARBA00005417"/>
    </source>
</evidence>
<dbReference type="InterPro" id="IPR003439">
    <property type="entry name" value="ABC_transporter-like_ATP-bd"/>
</dbReference>
<dbReference type="GO" id="GO:0016887">
    <property type="term" value="F:ATP hydrolysis activity"/>
    <property type="evidence" value="ECO:0007669"/>
    <property type="project" value="InterPro"/>
</dbReference>
<dbReference type="Gene3D" id="3.40.50.300">
    <property type="entry name" value="P-loop containing nucleotide triphosphate hydrolases"/>
    <property type="match status" value="2"/>
</dbReference>
<keyword evidence="10" id="KW-1185">Reference proteome</keyword>
<dbReference type="OrthoDB" id="501320at2"/>
<dbReference type="GO" id="GO:0042626">
    <property type="term" value="F:ATPase-coupled transmembrane transporter activity"/>
    <property type="evidence" value="ECO:0007669"/>
    <property type="project" value="TreeGrafter"/>
</dbReference>
<evidence type="ECO:0000256" key="7">
    <source>
        <dbReference type="ARBA" id="ARBA00022967"/>
    </source>
</evidence>
<comment type="similarity">
    <text evidence="2">Belongs to the ABC transporter superfamily.</text>
</comment>